<evidence type="ECO:0000256" key="1">
    <source>
        <dbReference type="SAM" id="MobiDB-lite"/>
    </source>
</evidence>
<organism evidence="3 4">
    <name type="scientific">Corynebacterium mendelii</name>
    <dbReference type="NCBI Taxonomy" id="2765362"/>
    <lineage>
        <taxon>Bacteria</taxon>
        <taxon>Bacillati</taxon>
        <taxon>Actinomycetota</taxon>
        <taxon>Actinomycetes</taxon>
        <taxon>Mycobacteriales</taxon>
        <taxon>Corynebacteriaceae</taxon>
        <taxon>Corynebacterium</taxon>
    </lineage>
</organism>
<evidence type="ECO:0000313" key="4">
    <source>
        <dbReference type="Proteomes" id="UP000664332"/>
    </source>
</evidence>
<dbReference type="PROSITE" id="PS51549">
    <property type="entry name" value="DM13"/>
    <property type="match status" value="1"/>
</dbReference>
<name>A0A939IYL5_9CORY</name>
<protein>
    <recommendedName>
        <fullName evidence="2">DM13 domain-containing protein</fullName>
    </recommendedName>
</protein>
<dbReference type="EMBL" id="JAFLEQ010000016">
    <property type="protein sequence ID" value="MBN9644797.1"/>
    <property type="molecule type" value="Genomic_DNA"/>
</dbReference>
<sequence length="128" mass="13260">MTKKISRPRVLIVGLIVAVAVVAVVLFATQPWRMFTSSTIDEALPGTAVTTGAAPATAAAQTAQADAPAKTQQSPAQPVPAESAPVHLKQGSFSGIDHDTSGSAYLTELPDGRRIIRLENLATDDGPD</sequence>
<proteinExistence type="predicted"/>
<dbReference type="InterPro" id="IPR019545">
    <property type="entry name" value="DM13_domain"/>
</dbReference>
<reference evidence="3" key="1">
    <citation type="submission" date="2021-03" db="EMBL/GenBank/DDBJ databases">
        <authorList>
            <person name="Sun Q."/>
        </authorList>
    </citation>
    <scope>NUCLEOTIDE SEQUENCE</scope>
    <source>
        <strain evidence="3">CCM 8862</strain>
    </source>
</reference>
<accession>A0A939IYL5</accession>
<feature type="domain" description="DM13" evidence="2">
    <location>
        <begin position="86"/>
        <end position="128"/>
    </location>
</feature>
<dbReference type="AlphaFoldDB" id="A0A939IYL5"/>
<keyword evidence="4" id="KW-1185">Reference proteome</keyword>
<feature type="compositionally biased region" description="Low complexity" evidence="1">
    <location>
        <begin position="52"/>
        <end position="73"/>
    </location>
</feature>
<dbReference type="Proteomes" id="UP000664332">
    <property type="component" value="Unassembled WGS sequence"/>
</dbReference>
<feature type="non-terminal residue" evidence="3">
    <location>
        <position position="128"/>
    </location>
</feature>
<gene>
    <name evidence="3" type="ORF">JZY06_09280</name>
</gene>
<evidence type="ECO:0000313" key="3">
    <source>
        <dbReference type="EMBL" id="MBN9644797.1"/>
    </source>
</evidence>
<comment type="caution">
    <text evidence="3">The sequence shown here is derived from an EMBL/GenBank/DDBJ whole genome shotgun (WGS) entry which is preliminary data.</text>
</comment>
<evidence type="ECO:0000259" key="2">
    <source>
        <dbReference type="PROSITE" id="PS51549"/>
    </source>
</evidence>
<feature type="region of interest" description="Disordered" evidence="1">
    <location>
        <begin position="52"/>
        <end position="85"/>
    </location>
</feature>